<organism evidence="3 4">
    <name type="scientific">Citrus x changshan-huyou</name>
    <dbReference type="NCBI Taxonomy" id="2935761"/>
    <lineage>
        <taxon>Eukaryota</taxon>
        <taxon>Viridiplantae</taxon>
        <taxon>Streptophyta</taxon>
        <taxon>Embryophyta</taxon>
        <taxon>Tracheophyta</taxon>
        <taxon>Spermatophyta</taxon>
        <taxon>Magnoliopsida</taxon>
        <taxon>eudicotyledons</taxon>
        <taxon>Gunneridae</taxon>
        <taxon>Pentapetalae</taxon>
        <taxon>rosids</taxon>
        <taxon>malvids</taxon>
        <taxon>Sapindales</taxon>
        <taxon>Rutaceae</taxon>
        <taxon>Aurantioideae</taxon>
        <taxon>Citrus</taxon>
    </lineage>
</organism>
<keyword evidence="4" id="KW-1185">Reference proteome</keyword>
<feature type="region of interest" description="Disordered" evidence="1">
    <location>
        <begin position="507"/>
        <end position="567"/>
    </location>
</feature>
<dbReference type="Proteomes" id="UP001428341">
    <property type="component" value="Unassembled WGS sequence"/>
</dbReference>
<name>A0AAP0MIC1_9ROSI</name>
<dbReference type="InterPro" id="IPR029472">
    <property type="entry name" value="Copia-like_N"/>
</dbReference>
<dbReference type="PANTHER" id="PTHR47481">
    <property type="match status" value="1"/>
</dbReference>
<evidence type="ECO:0000313" key="4">
    <source>
        <dbReference type="Proteomes" id="UP001428341"/>
    </source>
</evidence>
<dbReference type="InterPro" id="IPR036397">
    <property type="entry name" value="RNaseH_sf"/>
</dbReference>
<evidence type="ECO:0000313" key="3">
    <source>
        <dbReference type="EMBL" id="KAK9209960.1"/>
    </source>
</evidence>
<dbReference type="AlphaFoldDB" id="A0AAP0MIC1"/>
<dbReference type="InterPro" id="IPR012337">
    <property type="entry name" value="RNaseH-like_sf"/>
</dbReference>
<dbReference type="Pfam" id="PF14223">
    <property type="entry name" value="Retrotran_gag_2"/>
    <property type="match status" value="1"/>
</dbReference>
<feature type="region of interest" description="Disordered" evidence="1">
    <location>
        <begin position="582"/>
        <end position="608"/>
    </location>
</feature>
<dbReference type="InterPro" id="IPR001584">
    <property type="entry name" value="Integrase_cat-core"/>
</dbReference>
<feature type="region of interest" description="Disordered" evidence="1">
    <location>
        <begin position="246"/>
        <end position="307"/>
    </location>
</feature>
<feature type="compositionally biased region" description="Polar residues" evidence="1">
    <location>
        <begin position="253"/>
        <end position="278"/>
    </location>
</feature>
<gene>
    <name evidence="3" type="ORF">WN944_002329</name>
</gene>
<dbReference type="PANTHER" id="PTHR47481:SF10">
    <property type="entry name" value="COPIA-LIKE POLYPROTEIN_RETROTRANSPOSON"/>
    <property type="match status" value="1"/>
</dbReference>
<dbReference type="Pfam" id="PF14244">
    <property type="entry name" value="Retrotran_gag_3"/>
    <property type="match status" value="1"/>
</dbReference>
<dbReference type="PROSITE" id="PS50994">
    <property type="entry name" value="INTEGRASE"/>
    <property type="match status" value="1"/>
</dbReference>
<evidence type="ECO:0000259" key="2">
    <source>
        <dbReference type="PROSITE" id="PS50994"/>
    </source>
</evidence>
<comment type="caution">
    <text evidence="3">The sequence shown here is derived from an EMBL/GenBank/DDBJ whole genome shotgun (WGS) entry which is preliminary data.</text>
</comment>
<feature type="domain" description="Integrase catalytic" evidence="2">
    <location>
        <begin position="332"/>
        <end position="502"/>
    </location>
</feature>
<sequence>MALVSSKTTSTVSFPYPSTLNISNFVSLKLTQNNYMLWKTQISGLIESQDMGGFLDGTYPEPAEFVLKSTVEAEASTTKQEYVMNYDYIMWRRSDRLLRGWIVGTLSEEVLGLAVGIETSAAVWKALSEYFARNTKDREFFLMQKMHLHSKQNYKTINDYIRGFKEICDELDAIGKSMEDQQKVFSLLKGLGKGYRSFVTSMMKPPIPSYNDIIQLLQSHENMKSFHCSASATDEHSAFFAQNKNNGKHFRNNRQGQVPFNMQGQNPLSRQGQNSFNSKGRGFPQAVQKPSEAPQRNNQNPSQNEQDKDDLICQICLKPRHSAFECWHRFKQGYQPNNAAQALAAMAISENETDAWFPDTGATQHMTSDNGDTVLHTDKNSVKLKNVLVVPEIKKNLLSFEKNIKVFQSDGGGEFGSKEFQEYLLNHGIKSQKSCPGTPQQNGVAERKQKNITELGLTMLFHAGVPKRFWVEAFSTATWLINRLPSAILAMKSPIEKLTGTFTTAGIGNNYNQPSPRTNMATPHELDPTSKDFEATNISAPQHDSDQDTMAPEQETEVSHELDLTSIQPNKDLEAVNILASQNQTDQDTRQKPTLDSTVSIQPSHNMTTRGKAGIYKRSTRYSPTEFALLSYNVPTEPKGIKDALYHPGWLHAMKEEIVALRQNKTWILIPRSNDMNVIGCKWVYKTKLKADGTLERLKARLVAKGFN</sequence>
<evidence type="ECO:0000256" key="1">
    <source>
        <dbReference type="SAM" id="MobiDB-lite"/>
    </source>
</evidence>
<accession>A0AAP0MIC1</accession>
<reference evidence="3 4" key="1">
    <citation type="submission" date="2024-05" db="EMBL/GenBank/DDBJ databases">
        <title>Haplotype-resolved chromosome-level genome assembly of Huyou (Citrus changshanensis).</title>
        <authorList>
            <person name="Miao C."/>
            <person name="Chen W."/>
            <person name="Wu Y."/>
            <person name="Wang L."/>
            <person name="Zhao S."/>
            <person name="Grierson D."/>
            <person name="Xu C."/>
            <person name="Chen K."/>
        </authorList>
    </citation>
    <scope>NUCLEOTIDE SEQUENCE [LARGE SCALE GENOMIC DNA]</scope>
    <source>
        <strain evidence="3">01-14</strain>
        <tissue evidence="3">Leaf</tissue>
    </source>
</reference>
<protein>
    <recommendedName>
        <fullName evidence="2">Integrase catalytic domain-containing protein</fullName>
    </recommendedName>
</protein>
<dbReference type="SUPFAM" id="SSF53098">
    <property type="entry name" value="Ribonuclease H-like"/>
    <property type="match status" value="1"/>
</dbReference>
<feature type="compositionally biased region" description="Polar residues" evidence="1">
    <location>
        <begin position="294"/>
        <end position="304"/>
    </location>
</feature>
<dbReference type="Gene3D" id="3.30.420.10">
    <property type="entry name" value="Ribonuclease H-like superfamily/Ribonuclease H"/>
    <property type="match status" value="1"/>
</dbReference>
<feature type="compositionally biased region" description="Polar residues" evidence="1">
    <location>
        <begin position="594"/>
        <end position="608"/>
    </location>
</feature>
<feature type="compositionally biased region" description="Basic and acidic residues" evidence="1">
    <location>
        <begin position="524"/>
        <end position="534"/>
    </location>
</feature>
<proteinExistence type="predicted"/>
<dbReference type="GO" id="GO:0003676">
    <property type="term" value="F:nucleic acid binding"/>
    <property type="evidence" value="ECO:0007669"/>
    <property type="project" value="InterPro"/>
</dbReference>
<dbReference type="EMBL" id="JBCGBO010000004">
    <property type="protein sequence ID" value="KAK9209960.1"/>
    <property type="molecule type" value="Genomic_DNA"/>
</dbReference>
<dbReference type="GO" id="GO:0015074">
    <property type="term" value="P:DNA integration"/>
    <property type="evidence" value="ECO:0007669"/>
    <property type="project" value="InterPro"/>
</dbReference>
<feature type="compositionally biased region" description="Polar residues" evidence="1">
    <location>
        <begin position="507"/>
        <end position="521"/>
    </location>
</feature>